<reference evidence="3 4" key="1">
    <citation type="submission" date="2018-02" db="EMBL/GenBank/DDBJ databases">
        <title>Complete genome of Nitrosopumilus cobalaminigenes HCA1.</title>
        <authorList>
            <person name="Qin W."/>
            <person name="Zheng Y."/>
            <person name="Stahl D.A."/>
        </authorList>
    </citation>
    <scope>NUCLEOTIDE SEQUENCE [LARGE SCALE GENOMIC DNA]</scope>
    <source>
        <strain evidence="3 4">HCA1</strain>
    </source>
</reference>
<dbReference type="Pfam" id="PF01370">
    <property type="entry name" value="Epimerase"/>
    <property type="match status" value="1"/>
</dbReference>
<dbReference type="InterPro" id="IPR001509">
    <property type="entry name" value="Epimerase_deHydtase"/>
</dbReference>
<feature type="domain" description="NAD-dependent epimerase/dehydratase" evidence="2">
    <location>
        <begin position="12"/>
        <end position="260"/>
    </location>
</feature>
<dbReference type="OrthoDB" id="4907at2157"/>
<sequence length="352" mass="39309">MSLESKWKEQNVLVTGGASFIGSHLVDKLVSLGSKVTVVDDLSSGTLKNLSQSKEKINFIKHDLEYTTKEDLKQMFKEKDYVFHLAAVHGGRGFITTHPADVCSNASIDHHVFQACTEANVQNVSFASTACVYPTELQEKIGSDYKLKESDSNPKNLDGYMSADIEYGWGKLNSEIQLLSFVKQYGLKANVLRFVTAYGPRENETHAIIAWIYKALEKMDPYVIWGDGNQERDFTYVSDIVDGCILAAQKITDGTPFNLGTGRRYTVTDVVKMICKVMGWSPSKFEFDTTKPAGALSRALDNTEAKNVLGWEPKVSLEDGLRKTIDWYTKMHNPKGSVNQDLLLEHNTKVPS</sequence>
<dbReference type="RefSeq" id="WP_179361052.1">
    <property type="nucleotide sequence ID" value="NZ_CP026993.1"/>
</dbReference>
<evidence type="ECO:0000256" key="1">
    <source>
        <dbReference type="ARBA" id="ARBA00007637"/>
    </source>
</evidence>
<keyword evidence="4" id="KW-1185">Reference proteome</keyword>
<dbReference type="EMBL" id="CP026993">
    <property type="protein sequence ID" value="QLH02223.1"/>
    <property type="molecule type" value="Genomic_DNA"/>
</dbReference>
<dbReference type="PANTHER" id="PTHR43000">
    <property type="entry name" value="DTDP-D-GLUCOSE 4,6-DEHYDRATASE-RELATED"/>
    <property type="match status" value="1"/>
</dbReference>
<dbReference type="AlphaFoldDB" id="A0A7D5R6N4"/>
<dbReference type="Gene3D" id="3.40.50.720">
    <property type="entry name" value="NAD(P)-binding Rossmann-like Domain"/>
    <property type="match status" value="1"/>
</dbReference>
<name>A0A7D5R6N4_9ARCH</name>
<dbReference type="Proteomes" id="UP000509771">
    <property type="component" value="Chromosome"/>
</dbReference>
<evidence type="ECO:0000313" key="3">
    <source>
        <dbReference type="EMBL" id="QLH02223.1"/>
    </source>
</evidence>
<dbReference type="InterPro" id="IPR036291">
    <property type="entry name" value="NAD(P)-bd_dom_sf"/>
</dbReference>
<evidence type="ECO:0000313" key="4">
    <source>
        <dbReference type="Proteomes" id="UP000509771"/>
    </source>
</evidence>
<accession>A0A7D5R6N4</accession>
<organism evidence="3 4">
    <name type="scientific">Nitrosopumilus cobalaminigenes</name>
    <dbReference type="NCBI Taxonomy" id="1470066"/>
    <lineage>
        <taxon>Archaea</taxon>
        <taxon>Nitrososphaerota</taxon>
        <taxon>Nitrososphaeria</taxon>
        <taxon>Nitrosopumilales</taxon>
        <taxon>Nitrosopumilaceae</taxon>
        <taxon>Nitrosopumilus</taxon>
    </lineage>
</organism>
<dbReference type="KEGG" id="ncl:C5F47_00810"/>
<dbReference type="SUPFAM" id="SSF51735">
    <property type="entry name" value="NAD(P)-binding Rossmann-fold domains"/>
    <property type="match status" value="1"/>
</dbReference>
<comment type="similarity">
    <text evidence="1">Belongs to the NAD(P)-dependent epimerase/dehydratase family.</text>
</comment>
<gene>
    <name evidence="3" type="ORF">C5F47_00810</name>
</gene>
<evidence type="ECO:0000259" key="2">
    <source>
        <dbReference type="Pfam" id="PF01370"/>
    </source>
</evidence>
<proteinExistence type="inferred from homology"/>
<dbReference type="GeneID" id="56058507"/>
<dbReference type="Gene3D" id="3.90.25.10">
    <property type="entry name" value="UDP-galactose 4-epimerase, domain 1"/>
    <property type="match status" value="1"/>
</dbReference>
<protein>
    <submittedName>
        <fullName evidence="3">NAD-dependent dehydratase</fullName>
    </submittedName>
</protein>